<evidence type="ECO:0000256" key="1">
    <source>
        <dbReference type="SAM" id="MobiDB-lite"/>
    </source>
</evidence>
<dbReference type="OrthoDB" id="10680512at2759"/>
<organism evidence="2 3">
    <name type="scientific">Pseudocohnilembus persalinus</name>
    <name type="common">Ciliate</name>
    <dbReference type="NCBI Taxonomy" id="266149"/>
    <lineage>
        <taxon>Eukaryota</taxon>
        <taxon>Sar</taxon>
        <taxon>Alveolata</taxon>
        <taxon>Ciliophora</taxon>
        <taxon>Intramacronucleata</taxon>
        <taxon>Oligohymenophorea</taxon>
        <taxon>Scuticociliatia</taxon>
        <taxon>Philasterida</taxon>
        <taxon>Pseudocohnilembidae</taxon>
        <taxon>Pseudocohnilembus</taxon>
    </lineage>
</organism>
<evidence type="ECO:0000313" key="3">
    <source>
        <dbReference type="Proteomes" id="UP000054937"/>
    </source>
</evidence>
<dbReference type="InParanoid" id="A0A0V0R1Y3"/>
<gene>
    <name evidence="2" type="ORF">PPERSA_01791</name>
</gene>
<feature type="compositionally biased region" description="Polar residues" evidence="1">
    <location>
        <begin position="334"/>
        <end position="348"/>
    </location>
</feature>
<dbReference type="EMBL" id="LDAU01000066">
    <property type="protein sequence ID" value="KRX08330.1"/>
    <property type="molecule type" value="Genomic_DNA"/>
</dbReference>
<name>A0A0V0R1Y3_PSEPJ</name>
<protein>
    <submittedName>
        <fullName evidence="2">Uncharacterized protein</fullName>
    </submittedName>
</protein>
<dbReference type="Proteomes" id="UP000054937">
    <property type="component" value="Unassembled WGS sequence"/>
</dbReference>
<accession>A0A0V0R1Y3</accession>
<keyword evidence="3" id="KW-1185">Reference proteome</keyword>
<sequence>MANSDDINGKDLSQILMGYTKSQAISREFLYVIEQVTIQNFDKLKPREMAEILYTLSNKKNNYYSHHLCEKILNYFQKYSEKFKVQEIVHLLTALFNSQNIYLEQKNEQVQVSIKKEEISNQQKHDQKDKQQDNQQNNNEKQLMLDNNIYLNYEVLQKFNKAFILRGDNCNILDVSEISHVFFSLQYVPDDFIQLIRQQYKDLKKTIDPVFLIKFLTNCDILLNNELLPHRFFKELMKTLALLVDQKQITYKQEKELKNMALNINHVHFRQLFLNTLKGQVPTIYQQMEKKREEELNLQKLKKIKQKTKYAIFQTQKDKGEKNPQFNTKKKANKNNVSPTPDLNSNII</sequence>
<comment type="caution">
    <text evidence="2">The sequence shown here is derived from an EMBL/GenBank/DDBJ whole genome shotgun (WGS) entry which is preliminary data.</text>
</comment>
<evidence type="ECO:0000313" key="2">
    <source>
        <dbReference type="EMBL" id="KRX08330.1"/>
    </source>
</evidence>
<reference evidence="2 3" key="1">
    <citation type="journal article" date="2015" name="Sci. Rep.">
        <title>Genome of the facultative scuticociliatosis pathogen Pseudocohnilembus persalinus provides insight into its virulence through horizontal gene transfer.</title>
        <authorList>
            <person name="Xiong J."/>
            <person name="Wang G."/>
            <person name="Cheng J."/>
            <person name="Tian M."/>
            <person name="Pan X."/>
            <person name="Warren A."/>
            <person name="Jiang C."/>
            <person name="Yuan D."/>
            <person name="Miao W."/>
        </authorList>
    </citation>
    <scope>NUCLEOTIDE SEQUENCE [LARGE SCALE GENOMIC DNA]</scope>
    <source>
        <strain evidence="2">36N120E</strain>
    </source>
</reference>
<proteinExistence type="predicted"/>
<feature type="region of interest" description="Disordered" evidence="1">
    <location>
        <begin position="313"/>
        <end position="348"/>
    </location>
</feature>
<dbReference type="AlphaFoldDB" id="A0A0V0R1Y3"/>